<dbReference type="AlphaFoldDB" id="A0A7C3SIQ5"/>
<accession>A0A7C3SIQ5</accession>
<gene>
    <name evidence="1" type="ORF">ENV62_04925</name>
</gene>
<dbReference type="EMBL" id="DTHB01000041">
    <property type="protein sequence ID" value="HGB14561.1"/>
    <property type="molecule type" value="Genomic_DNA"/>
</dbReference>
<sequence>MLTDLRRRGFDLFILLPQARTNFTRTFRDLLFARLLGVKGAWGFELAYSFPGFELRTLKRYVPRENEVERLLRLLGQAGINGIRPFRLNLPARCQRRATELLAAYRLDGRPVVGFQVFAKA</sequence>
<name>A0A7C3SIQ5_9BACT</name>
<proteinExistence type="predicted"/>
<reference evidence="1" key="1">
    <citation type="journal article" date="2020" name="mSystems">
        <title>Genome- and Community-Level Interaction Insights into Carbon Utilization and Element Cycling Functions of Hydrothermarchaeota in Hydrothermal Sediment.</title>
        <authorList>
            <person name="Zhou Z."/>
            <person name="Liu Y."/>
            <person name="Xu W."/>
            <person name="Pan J."/>
            <person name="Luo Z.H."/>
            <person name="Li M."/>
        </authorList>
    </citation>
    <scope>NUCLEOTIDE SEQUENCE [LARGE SCALE GENOMIC DNA]</scope>
    <source>
        <strain evidence="1">SpSt-776</strain>
    </source>
</reference>
<protein>
    <submittedName>
        <fullName evidence="1">Uncharacterized protein</fullName>
    </submittedName>
</protein>
<comment type="caution">
    <text evidence="1">The sequence shown here is derived from an EMBL/GenBank/DDBJ whole genome shotgun (WGS) entry which is preliminary data.</text>
</comment>
<evidence type="ECO:0000313" key="1">
    <source>
        <dbReference type="EMBL" id="HGB14561.1"/>
    </source>
</evidence>
<organism evidence="1">
    <name type="scientific">Desulfobacca acetoxidans</name>
    <dbReference type="NCBI Taxonomy" id="60893"/>
    <lineage>
        <taxon>Bacteria</taxon>
        <taxon>Pseudomonadati</taxon>
        <taxon>Thermodesulfobacteriota</taxon>
        <taxon>Desulfobaccia</taxon>
        <taxon>Desulfobaccales</taxon>
        <taxon>Desulfobaccaceae</taxon>
        <taxon>Desulfobacca</taxon>
    </lineage>
</organism>
<dbReference type="SUPFAM" id="SSF53756">
    <property type="entry name" value="UDP-Glycosyltransferase/glycogen phosphorylase"/>
    <property type="match status" value="1"/>
</dbReference>
<dbReference type="Gene3D" id="3.40.50.2000">
    <property type="entry name" value="Glycogen Phosphorylase B"/>
    <property type="match status" value="1"/>
</dbReference>